<evidence type="ECO:0000313" key="2">
    <source>
        <dbReference type="Proteomes" id="UP000828390"/>
    </source>
</evidence>
<dbReference type="Proteomes" id="UP000828390">
    <property type="component" value="Unassembled WGS sequence"/>
</dbReference>
<dbReference type="AlphaFoldDB" id="A0A9D4G161"/>
<accession>A0A9D4G161</accession>
<organism evidence="1 2">
    <name type="scientific">Dreissena polymorpha</name>
    <name type="common">Zebra mussel</name>
    <name type="synonym">Mytilus polymorpha</name>
    <dbReference type="NCBI Taxonomy" id="45954"/>
    <lineage>
        <taxon>Eukaryota</taxon>
        <taxon>Metazoa</taxon>
        <taxon>Spiralia</taxon>
        <taxon>Lophotrochozoa</taxon>
        <taxon>Mollusca</taxon>
        <taxon>Bivalvia</taxon>
        <taxon>Autobranchia</taxon>
        <taxon>Heteroconchia</taxon>
        <taxon>Euheterodonta</taxon>
        <taxon>Imparidentia</taxon>
        <taxon>Neoheterodontei</taxon>
        <taxon>Myida</taxon>
        <taxon>Dreissenoidea</taxon>
        <taxon>Dreissenidae</taxon>
        <taxon>Dreissena</taxon>
    </lineage>
</organism>
<dbReference type="EMBL" id="JAIWYP010000006">
    <property type="protein sequence ID" value="KAH3808291.1"/>
    <property type="molecule type" value="Genomic_DNA"/>
</dbReference>
<name>A0A9D4G161_DREPO</name>
<comment type="caution">
    <text evidence="1">The sequence shown here is derived from an EMBL/GenBank/DDBJ whole genome shotgun (WGS) entry which is preliminary data.</text>
</comment>
<protein>
    <submittedName>
        <fullName evidence="1">Uncharacterized protein</fullName>
    </submittedName>
</protein>
<sequence>MINTYRPHKPGTYILGVDLLCELSCPDYDLPPIYQCLPCSDRMDDMKPSLYSPNGAFMHLISEDHKITVLVRPCSHV</sequence>
<evidence type="ECO:0000313" key="1">
    <source>
        <dbReference type="EMBL" id="KAH3808291.1"/>
    </source>
</evidence>
<gene>
    <name evidence="1" type="ORF">DPMN_136644</name>
</gene>
<reference evidence="1" key="1">
    <citation type="journal article" date="2019" name="bioRxiv">
        <title>The Genome of the Zebra Mussel, Dreissena polymorpha: A Resource for Invasive Species Research.</title>
        <authorList>
            <person name="McCartney M.A."/>
            <person name="Auch B."/>
            <person name="Kono T."/>
            <person name="Mallez S."/>
            <person name="Zhang Y."/>
            <person name="Obille A."/>
            <person name="Becker A."/>
            <person name="Abrahante J.E."/>
            <person name="Garbe J."/>
            <person name="Badalamenti J.P."/>
            <person name="Herman A."/>
            <person name="Mangelson H."/>
            <person name="Liachko I."/>
            <person name="Sullivan S."/>
            <person name="Sone E.D."/>
            <person name="Koren S."/>
            <person name="Silverstein K.A.T."/>
            <person name="Beckman K.B."/>
            <person name="Gohl D.M."/>
        </authorList>
    </citation>
    <scope>NUCLEOTIDE SEQUENCE</scope>
    <source>
        <strain evidence="1">Duluth1</strain>
        <tissue evidence="1">Whole animal</tissue>
    </source>
</reference>
<keyword evidence="2" id="KW-1185">Reference proteome</keyword>
<proteinExistence type="predicted"/>
<reference evidence="1" key="2">
    <citation type="submission" date="2020-11" db="EMBL/GenBank/DDBJ databases">
        <authorList>
            <person name="McCartney M.A."/>
            <person name="Auch B."/>
            <person name="Kono T."/>
            <person name="Mallez S."/>
            <person name="Becker A."/>
            <person name="Gohl D.M."/>
            <person name="Silverstein K.A.T."/>
            <person name="Koren S."/>
            <person name="Bechman K.B."/>
            <person name="Herman A."/>
            <person name="Abrahante J.E."/>
            <person name="Garbe J."/>
        </authorList>
    </citation>
    <scope>NUCLEOTIDE SEQUENCE</scope>
    <source>
        <strain evidence="1">Duluth1</strain>
        <tissue evidence="1">Whole animal</tissue>
    </source>
</reference>